<dbReference type="InterPro" id="IPR059000">
    <property type="entry name" value="ATPase_P-type_domA"/>
</dbReference>
<evidence type="ECO:0000256" key="1">
    <source>
        <dbReference type="ARBA" id="ARBA00004651"/>
    </source>
</evidence>
<gene>
    <name evidence="10" type="ORF">Psuf_008210</name>
</gene>
<dbReference type="SUPFAM" id="SSF81653">
    <property type="entry name" value="Calcium ATPase, transduction domain A"/>
    <property type="match status" value="1"/>
</dbReference>
<dbReference type="SUPFAM" id="SSF81665">
    <property type="entry name" value="Calcium ATPase, transmembrane domain M"/>
    <property type="match status" value="1"/>
</dbReference>
<feature type="transmembrane region" description="Helical" evidence="8">
    <location>
        <begin position="91"/>
        <end position="107"/>
    </location>
</feature>
<dbReference type="Gene3D" id="3.40.50.1000">
    <property type="entry name" value="HAD superfamily/HAD-like"/>
    <property type="match status" value="1"/>
</dbReference>
<reference evidence="10 11" key="2">
    <citation type="submission" date="2020-03" db="EMBL/GenBank/DDBJ databases">
        <authorList>
            <person name="Ichikawa N."/>
            <person name="Kimura A."/>
            <person name="Kitahashi Y."/>
            <person name="Uohara A."/>
        </authorList>
    </citation>
    <scope>NUCLEOTIDE SEQUENCE [LARGE SCALE GENOMIC DNA]</scope>
    <source>
        <strain evidence="10 11">NBRC 105367</strain>
    </source>
</reference>
<dbReference type="PROSITE" id="PS00154">
    <property type="entry name" value="ATPASE_E1_E2"/>
    <property type="match status" value="1"/>
</dbReference>
<accession>A0A6F8YBZ9</accession>
<dbReference type="KEGG" id="psuu:Psuf_008210"/>
<dbReference type="FunFam" id="2.70.150.10:FF:000002">
    <property type="entry name" value="Copper-transporting ATPase 1, putative"/>
    <property type="match status" value="1"/>
</dbReference>
<dbReference type="SFLD" id="SFLDS00003">
    <property type="entry name" value="Haloacid_Dehalogenase"/>
    <property type="match status" value="1"/>
</dbReference>
<organism evidence="10 11">
    <name type="scientific">Phytohabitans suffuscus</name>
    <dbReference type="NCBI Taxonomy" id="624315"/>
    <lineage>
        <taxon>Bacteria</taxon>
        <taxon>Bacillati</taxon>
        <taxon>Actinomycetota</taxon>
        <taxon>Actinomycetes</taxon>
        <taxon>Micromonosporales</taxon>
        <taxon>Micromonosporaceae</taxon>
    </lineage>
</organism>
<dbReference type="InterPro" id="IPR036412">
    <property type="entry name" value="HAD-like_sf"/>
</dbReference>
<dbReference type="CDD" id="cd02079">
    <property type="entry name" value="P-type_ATPase_HM"/>
    <property type="match status" value="1"/>
</dbReference>
<dbReference type="GO" id="GO:0015086">
    <property type="term" value="F:cadmium ion transmembrane transporter activity"/>
    <property type="evidence" value="ECO:0007669"/>
    <property type="project" value="TreeGrafter"/>
</dbReference>
<evidence type="ECO:0000313" key="10">
    <source>
        <dbReference type="EMBL" id="BCB83508.1"/>
    </source>
</evidence>
<proteinExistence type="inferred from homology"/>
<keyword evidence="8" id="KW-0547">Nucleotide-binding</keyword>
<dbReference type="SFLD" id="SFLDF00027">
    <property type="entry name" value="p-type_atpase"/>
    <property type="match status" value="1"/>
</dbReference>
<keyword evidence="3 8" id="KW-0812">Transmembrane</keyword>
<comment type="similarity">
    <text evidence="2 8">Belongs to the cation transport ATPase (P-type) (TC 3.A.3) family. Type IB subfamily.</text>
</comment>
<dbReference type="InterPro" id="IPR051014">
    <property type="entry name" value="Cation_Transport_ATPase_IB"/>
</dbReference>
<dbReference type="SFLD" id="SFLDG00002">
    <property type="entry name" value="C1.7:_P-type_atpase_like"/>
    <property type="match status" value="1"/>
</dbReference>
<protein>
    <submittedName>
        <fullName evidence="10">Putative cation-transporting ATPase G</fullName>
    </submittedName>
</protein>
<keyword evidence="8" id="KW-1003">Cell membrane</keyword>
<keyword evidence="8" id="KW-0067">ATP-binding</keyword>
<keyword evidence="5" id="KW-1278">Translocase</keyword>
<dbReference type="GO" id="GO:0016887">
    <property type="term" value="F:ATP hydrolysis activity"/>
    <property type="evidence" value="ECO:0007669"/>
    <property type="project" value="InterPro"/>
</dbReference>
<dbReference type="InterPro" id="IPR027256">
    <property type="entry name" value="P-typ_ATPase_IB"/>
</dbReference>
<keyword evidence="6 8" id="KW-1133">Transmembrane helix</keyword>
<feature type="domain" description="P-type ATPase A" evidence="9">
    <location>
        <begin position="144"/>
        <end position="243"/>
    </location>
</feature>
<feature type="transmembrane region" description="Helical" evidence="8">
    <location>
        <begin position="61"/>
        <end position="79"/>
    </location>
</feature>
<dbReference type="InterPro" id="IPR044492">
    <property type="entry name" value="P_typ_ATPase_HD_dom"/>
</dbReference>
<dbReference type="InterPro" id="IPR023298">
    <property type="entry name" value="ATPase_P-typ_TM_dom_sf"/>
</dbReference>
<dbReference type="InterPro" id="IPR008250">
    <property type="entry name" value="ATPase_P-typ_transduc_dom_A_sf"/>
</dbReference>
<evidence type="ECO:0000256" key="5">
    <source>
        <dbReference type="ARBA" id="ARBA00022967"/>
    </source>
</evidence>
<dbReference type="InterPro" id="IPR001757">
    <property type="entry name" value="P_typ_ATPase"/>
</dbReference>
<keyword evidence="4 8" id="KW-0479">Metal-binding</keyword>
<dbReference type="Pfam" id="PF00122">
    <property type="entry name" value="E1-E2_ATPase"/>
    <property type="match status" value="1"/>
</dbReference>
<evidence type="ECO:0000313" key="11">
    <source>
        <dbReference type="Proteomes" id="UP000503011"/>
    </source>
</evidence>
<evidence type="ECO:0000256" key="7">
    <source>
        <dbReference type="ARBA" id="ARBA00023136"/>
    </source>
</evidence>
<dbReference type="GO" id="GO:0005886">
    <property type="term" value="C:plasma membrane"/>
    <property type="evidence" value="ECO:0007669"/>
    <property type="project" value="UniProtKB-SubCell"/>
</dbReference>
<dbReference type="RefSeq" id="WP_173153929.1">
    <property type="nucleotide sequence ID" value="NZ_AP022871.1"/>
</dbReference>
<feature type="transmembrane region" description="Helical" evidence="8">
    <location>
        <begin position="294"/>
        <end position="319"/>
    </location>
</feature>
<feature type="transmembrane region" description="Helical" evidence="8">
    <location>
        <begin position="113"/>
        <end position="132"/>
    </location>
</feature>
<dbReference type="AlphaFoldDB" id="A0A6F8YBZ9"/>
<evidence type="ECO:0000256" key="4">
    <source>
        <dbReference type="ARBA" id="ARBA00022723"/>
    </source>
</evidence>
<dbReference type="GO" id="GO:0046872">
    <property type="term" value="F:metal ion binding"/>
    <property type="evidence" value="ECO:0007669"/>
    <property type="project" value="UniProtKB-KW"/>
</dbReference>
<sequence>MGADCCGDEVTTATTATATGGGHDRDHGQGRWWQVRELRLAGAAAVLLATGWGVGRAGFDTAGTVLEFGAAGVGAWSFVPGAVRRLLRGRIGVATLMTIAAVGAVALGKVGEAAMLGVLFSIAEGLEEYAVARTRRGLRALLDLVPRTATVLRDGAELAVDPQQLRVDDVLVLRPGERAATDGVLRSGRTVLDLSAITGESMPVEAGPGDVVYAGAINGGGVVEVRVTAVAADSSLARVVHIVEEAQERKGAGQRLADRIARPLVPGIMLLATVIAVAGSLLDDPRLWIERALIVLVAASPCALAIAVPLTVVAAVGAASRTGALVKGGLAVERLGRIRAVALDKTGTLTRNQPRVVEVVPAAGSSRADVLRVAAALEARSEHPLAKAILAEVDKPASAQDVQAVAGSGLTGTVDGAPARLGRPGFVGVGVGVLDGDVRRLQQAGATVVVVERAGQAIGVIAVRDELRPEAADTVTALHRLGVSVAMLTGDNPRTAQALAAGAGIDAVHADLRPQDKAALITRLRPAKAGIAMVGDGINDAPALATADIGIAMGAMGTDVAIETADVALMGEDLRHLPQLLGHARRARWIMLQNVGLSLLIIGTLIPLAATGVLGLATVVFIHELAEVVVIANAVRAARTVPLPAPAAATPRALAEGRPALTLRAVAMPGDTGDCGCEPGCSCCQPATSAANVASSGTEVPR</sequence>
<dbReference type="SUPFAM" id="SSF56784">
    <property type="entry name" value="HAD-like"/>
    <property type="match status" value="1"/>
</dbReference>
<dbReference type="InterPro" id="IPR023214">
    <property type="entry name" value="HAD_sf"/>
</dbReference>
<reference evidence="10 11" key="1">
    <citation type="submission" date="2020-03" db="EMBL/GenBank/DDBJ databases">
        <title>Whole genome shotgun sequence of Phytohabitans suffuscus NBRC 105367.</title>
        <authorList>
            <person name="Komaki H."/>
            <person name="Tamura T."/>
        </authorList>
    </citation>
    <scope>NUCLEOTIDE SEQUENCE [LARGE SCALE GENOMIC DNA]</scope>
    <source>
        <strain evidence="10 11">NBRC 105367</strain>
    </source>
</reference>
<dbReference type="PANTHER" id="PTHR48085:SF5">
    <property type="entry name" value="CADMIUM_ZINC-TRANSPORTING ATPASE HMA4-RELATED"/>
    <property type="match status" value="1"/>
</dbReference>
<dbReference type="GO" id="GO:0005524">
    <property type="term" value="F:ATP binding"/>
    <property type="evidence" value="ECO:0007669"/>
    <property type="project" value="UniProtKB-UniRule"/>
</dbReference>
<evidence type="ECO:0000259" key="9">
    <source>
        <dbReference type="Pfam" id="PF00122"/>
    </source>
</evidence>
<dbReference type="PRINTS" id="PR00119">
    <property type="entry name" value="CATATPASE"/>
</dbReference>
<evidence type="ECO:0000256" key="3">
    <source>
        <dbReference type="ARBA" id="ARBA00022692"/>
    </source>
</evidence>
<comment type="subcellular location">
    <subcellularLocation>
        <location evidence="1">Cell membrane</location>
        <topology evidence="1">Multi-pass membrane protein</topology>
    </subcellularLocation>
</comment>
<dbReference type="GO" id="GO:0019829">
    <property type="term" value="F:ATPase-coupled monoatomic cation transmembrane transporter activity"/>
    <property type="evidence" value="ECO:0007669"/>
    <property type="project" value="InterPro"/>
</dbReference>
<dbReference type="Gene3D" id="2.70.150.10">
    <property type="entry name" value="Calcium-transporting ATPase, cytoplasmic transduction domain A"/>
    <property type="match status" value="1"/>
</dbReference>
<dbReference type="NCBIfam" id="TIGR01494">
    <property type="entry name" value="ATPase_P-type"/>
    <property type="match status" value="1"/>
</dbReference>
<evidence type="ECO:0000256" key="8">
    <source>
        <dbReference type="RuleBase" id="RU362081"/>
    </source>
</evidence>
<evidence type="ECO:0000256" key="2">
    <source>
        <dbReference type="ARBA" id="ARBA00006024"/>
    </source>
</evidence>
<dbReference type="Proteomes" id="UP000503011">
    <property type="component" value="Chromosome"/>
</dbReference>
<dbReference type="InterPro" id="IPR018303">
    <property type="entry name" value="ATPase_P-typ_P_site"/>
</dbReference>
<keyword evidence="11" id="KW-1185">Reference proteome</keyword>
<dbReference type="PANTHER" id="PTHR48085">
    <property type="entry name" value="CADMIUM/ZINC-TRANSPORTING ATPASE HMA2-RELATED"/>
    <property type="match status" value="1"/>
</dbReference>
<name>A0A6F8YBZ9_9ACTN</name>
<dbReference type="InterPro" id="IPR023299">
    <property type="entry name" value="ATPase_P-typ_cyto_dom_N"/>
</dbReference>
<dbReference type="NCBIfam" id="TIGR01525">
    <property type="entry name" value="ATPase-IB_hvy"/>
    <property type="match status" value="1"/>
</dbReference>
<keyword evidence="7 8" id="KW-0472">Membrane</keyword>
<dbReference type="PRINTS" id="PR00941">
    <property type="entry name" value="CDATPASE"/>
</dbReference>
<evidence type="ECO:0000256" key="6">
    <source>
        <dbReference type="ARBA" id="ARBA00022989"/>
    </source>
</evidence>
<feature type="transmembrane region" description="Helical" evidence="8">
    <location>
        <begin position="264"/>
        <end position="282"/>
    </location>
</feature>
<dbReference type="Gene3D" id="3.40.1110.10">
    <property type="entry name" value="Calcium-transporting ATPase, cytoplasmic domain N"/>
    <property type="match status" value="1"/>
</dbReference>
<dbReference type="Pfam" id="PF00702">
    <property type="entry name" value="Hydrolase"/>
    <property type="match status" value="1"/>
</dbReference>
<feature type="transmembrane region" description="Helical" evidence="8">
    <location>
        <begin position="595"/>
        <end position="622"/>
    </location>
</feature>
<dbReference type="EMBL" id="AP022871">
    <property type="protein sequence ID" value="BCB83508.1"/>
    <property type="molecule type" value="Genomic_DNA"/>
</dbReference>